<reference evidence="1" key="1">
    <citation type="submission" date="2021-06" db="EMBL/GenBank/DDBJ databases">
        <authorList>
            <person name="Kallberg Y."/>
            <person name="Tangrot J."/>
            <person name="Rosling A."/>
        </authorList>
    </citation>
    <scope>NUCLEOTIDE SEQUENCE</scope>
    <source>
        <strain evidence="1">MA461A</strain>
    </source>
</reference>
<keyword evidence="2" id="KW-1185">Reference proteome</keyword>
<feature type="non-terminal residue" evidence="1">
    <location>
        <position position="101"/>
    </location>
</feature>
<evidence type="ECO:0000313" key="1">
    <source>
        <dbReference type="EMBL" id="CAG8851526.1"/>
    </source>
</evidence>
<gene>
    <name evidence="1" type="ORF">RPERSI_LOCUS36606</name>
</gene>
<dbReference type="EMBL" id="CAJVQC010176734">
    <property type="protein sequence ID" value="CAG8851526.1"/>
    <property type="molecule type" value="Genomic_DNA"/>
</dbReference>
<accession>A0ACA9SZA0</accession>
<name>A0ACA9SZA0_9GLOM</name>
<proteinExistence type="predicted"/>
<protein>
    <submittedName>
        <fullName evidence="1">28198_t:CDS:1</fullName>
    </submittedName>
</protein>
<feature type="non-terminal residue" evidence="1">
    <location>
        <position position="1"/>
    </location>
</feature>
<organism evidence="1 2">
    <name type="scientific">Racocetra persica</name>
    <dbReference type="NCBI Taxonomy" id="160502"/>
    <lineage>
        <taxon>Eukaryota</taxon>
        <taxon>Fungi</taxon>
        <taxon>Fungi incertae sedis</taxon>
        <taxon>Mucoromycota</taxon>
        <taxon>Glomeromycotina</taxon>
        <taxon>Glomeromycetes</taxon>
        <taxon>Diversisporales</taxon>
        <taxon>Gigasporaceae</taxon>
        <taxon>Racocetra</taxon>
    </lineage>
</organism>
<dbReference type="Proteomes" id="UP000789920">
    <property type="component" value="Unassembled WGS sequence"/>
</dbReference>
<evidence type="ECO:0000313" key="2">
    <source>
        <dbReference type="Proteomes" id="UP000789920"/>
    </source>
</evidence>
<sequence>VVDGLEIFNQKTKPHNQIQENQRFLYVDDYTEAYSTKKTTPLQVCEKLIEKIKHSCSKACDPPLYGMYHYHEDDVMAQAEASTARYNQNQPLGPLDGVPIA</sequence>
<comment type="caution">
    <text evidence="1">The sequence shown here is derived from an EMBL/GenBank/DDBJ whole genome shotgun (WGS) entry which is preliminary data.</text>
</comment>